<dbReference type="STRING" id="394096.DB31_7688"/>
<dbReference type="PANTHER" id="PTHR33446">
    <property type="entry name" value="PROTEIN TONB-RELATED"/>
    <property type="match status" value="1"/>
</dbReference>
<evidence type="ECO:0000256" key="5">
    <source>
        <dbReference type="ARBA" id="ARBA00022519"/>
    </source>
</evidence>
<evidence type="ECO:0000256" key="3">
    <source>
        <dbReference type="ARBA" id="ARBA00022448"/>
    </source>
</evidence>
<evidence type="ECO:0000313" key="12">
    <source>
        <dbReference type="Proteomes" id="UP000028725"/>
    </source>
</evidence>
<dbReference type="InterPro" id="IPR006260">
    <property type="entry name" value="TonB/TolA_C"/>
</dbReference>
<keyword evidence="7" id="KW-0653">Protein transport</keyword>
<evidence type="ECO:0000256" key="7">
    <source>
        <dbReference type="ARBA" id="ARBA00022927"/>
    </source>
</evidence>
<dbReference type="InterPro" id="IPR037682">
    <property type="entry name" value="TonB_C"/>
</dbReference>
<keyword evidence="5" id="KW-0997">Cell inner membrane</keyword>
<gene>
    <name evidence="11" type="ORF">DB31_7688</name>
</gene>
<evidence type="ECO:0000256" key="8">
    <source>
        <dbReference type="ARBA" id="ARBA00022989"/>
    </source>
</evidence>
<dbReference type="PANTHER" id="PTHR33446:SF2">
    <property type="entry name" value="PROTEIN TONB"/>
    <property type="match status" value="1"/>
</dbReference>
<comment type="subcellular location">
    <subcellularLocation>
        <location evidence="1">Cell inner membrane</location>
        <topology evidence="1">Single-pass membrane protein</topology>
        <orientation evidence="1">Periplasmic side</orientation>
    </subcellularLocation>
</comment>
<keyword evidence="3" id="KW-0813">Transport</keyword>
<dbReference type="InterPro" id="IPR051045">
    <property type="entry name" value="TonB-dependent_transducer"/>
</dbReference>
<evidence type="ECO:0000256" key="4">
    <source>
        <dbReference type="ARBA" id="ARBA00022475"/>
    </source>
</evidence>
<keyword evidence="9" id="KW-0472">Membrane</keyword>
<evidence type="ECO:0000256" key="2">
    <source>
        <dbReference type="ARBA" id="ARBA00006555"/>
    </source>
</evidence>
<keyword evidence="8" id="KW-1133">Transmembrane helix</keyword>
<dbReference type="GO" id="GO:0031992">
    <property type="term" value="F:energy transducer activity"/>
    <property type="evidence" value="ECO:0007669"/>
    <property type="project" value="TreeGrafter"/>
</dbReference>
<evidence type="ECO:0000256" key="1">
    <source>
        <dbReference type="ARBA" id="ARBA00004383"/>
    </source>
</evidence>
<keyword evidence="4" id="KW-1003">Cell membrane</keyword>
<dbReference type="EMBL" id="JMCB01000006">
    <property type="protein sequence ID" value="KFE68451.1"/>
    <property type="molecule type" value="Genomic_DNA"/>
</dbReference>
<dbReference type="Gene3D" id="3.30.1150.10">
    <property type="match status" value="1"/>
</dbReference>
<dbReference type="Pfam" id="PF03544">
    <property type="entry name" value="TonB_C"/>
    <property type="match status" value="1"/>
</dbReference>
<dbReference type="GO" id="GO:0015031">
    <property type="term" value="P:protein transport"/>
    <property type="evidence" value="ECO:0007669"/>
    <property type="project" value="UniProtKB-KW"/>
</dbReference>
<accession>A0A085WL88</accession>
<evidence type="ECO:0000313" key="11">
    <source>
        <dbReference type="EMBL" id="KFE68451.1"/>
    </source>
</evidence>
<organism evidence="11 12">
    <name type="scientific">Hyalangium minutum</name>
    <dbReference type="NCBI Taxonomy" id="394096"/>
    <lineage>
        <taxon>Bacteria</taxon>
        <taxon>Pseudomonadati</taxon>
        <taxon>Myxococcota</taxon>
        <taxon>Myxococcia</taxon>
        <taxon>Myxococcales</taxon>
        <taxon>Cystobacterineae</taxon>
        <taxon>Archangiaceae</taxon>
        <taxon>Hyalangium</taxon>
    </lineage>
</organism>
<sequence length="88" mass="9581">MVARQRRYPETAVRLGMQGTAHVQLRLRQDGSLVEAPRLVTSSGHDILDAEALRMVEAAAPFAPFPDSASRPDAGFVIPVVFSLRTAH</sequence>
<keyword evidence="12" id="KW-1185">Reference proteome</keyword>
<reference evidence="11 12" key="1">
    <citation type="submission" date="2014-04" db="EMBL/GenBank/DDBJ databases">
        <title>Genome assembly of Hyalangium minutum DSM 14724.</title>
        <authorList>
            <person name="Sharma G."/>
            <person name="Subramanian S."/>
        </authorList>
    </citation>
    <scope>NUCLEOTIDE SEQUENCE [LARGE SCALE GENOMIC DNA]</scope>
    <source>
        <strain evidence="11 12">DSM 14724</strain>
    </source>
</reference>
<dbReference type="NCBIfam" id="TIGR01352">
    <property type="entry name" value="tonB_Cterm"/>
    <property type="match status" value="1"/>
</dbReference>
<dbReference type="Proteomes" id="UP000028725">
    <property type="component" value="Unassembled WGS sequence"/>
</dbReference>
<name>A0A085WL88_9BACT</name>
<evidence type="ECO:0000256" key="9">
    <source>
        <dbReference type="ARBA" id="ARBA00023136"/>
    </source>
</evidence>
<feature type="domain" description="TonB C-terminal" evidence="10">
    <location>
        <begin position="1"/>
        <end position="88"/>
    </location>
</feature>
<dbReference type="GO" id="GO:0098797">
    <property type="term" value="C:plasma membrane protein complex"/>
    <property type="evidence" value="ECO:0007669"/>
    <property type="project" value="TreeGrafter"/>
</dbReference>
<comment type="caution">
    <text evidence="11">The sequence shown here is derived from an EMBL/GenBank/DDBJ whole genome shotgun (WGS) entry which is preliminary data.</text>
</comment>
<dbReference type="AlphaFoldDB" id="A0A085WL88"/>
<dbReference type="PROSITE" id="PS52015">
    <property type="entry name" value="TONB_CTD"/>
    <property type="match status" value="1"/>
</dbReference>
<dbReference type="GO" id="GO:0055085">
    <property type="term" value="P:transmembrane transport"/>
    <property type="evidence" value="ECO:0007669"/>
    <property type="project" value="InterPro"/>
</dbReference>
<keyword evidence="6" id="KW-0812">Transmembrane</keyword>
<proteinExistence type="inferred from homology"/>
<dbReference type="SUPFAM" id="SSF74653">
    <property type="entry name" value="TolA/TonB C-terminal domain"/>
    <property type="match status" value="1"/>
</dbReference>
<evidence type="ECO:0000259" key="10">
    <source>
        <dbReference type="PROSITE" id="PS52015"/>
    </source>
</evidence>
<protein>
    <recommendedName>
        <fullName evidence="10">TonB C-terminal domain-containing protein</fullName>
    </recommendedName>
</protein>
<comment type="similarity">
    <text evidence="2">Belongs to the TonB family.</text>
</comment>
<evidence type="ECO:0000256" key="6">
    <source>
        <dbReference type="ARBA" id="ARBA00022692"/>
    </source>
</evidence>